<dbReference type="Proteomes" id="UP000019132">
    <property type="component" value="Unassembled WGS sequence"/>
</dbReference>
<evidence type="ECO:0000313" key="3">
    <source>
        <dbReference type="Proteomes" id="UP000019132"/>
    </source>
</evidence>
<feature type="region of interest" description="Disordered" evidence="1">
    <location>
        <begin position="1"/>
        <end position="27"/>
    </location>
</feature>
<evidence type="ECO:0000256" key="1">
    <source>
        <dbReference type="SAM" id="MobiDB-lite"/>
    </source>
</evidence>
<evidence type="ECO:0000313" key="2">
    <source>
        <dbReference type="EnsemblProtists" id="PYU1_T008957"/>
    </source>
</evidence>
<dbReference type="VEuPathDB" id="FungiDB:PYU1_G008939"/>
<name>K3WVF9_GLOUD</name>
<accession>K3WVF9</accession>
<keyword evidence="3" id="KW-1185">Reference proteome</keyword>
<dbReference type="AlphaFoldDB" id="K3WVF9"/>
<proteinExistence type="predicted"/>
<organism evidence="2 3">
    <name type="scientific">Globisporangium ultimum (strain ATCC 200006 / CBS 805.95 / DAOM BR144)</name>
    <name type="common">Pythium ultimum</name>
    <dbReference type="NCBI Taxonomy" id="431595"/>
    <lineage>
        <taxon>Eukaryota</taxon>
        <taxon>Sar</taxon>
        <taxon>Stramenopiles</taxon>
        <taxon>Oomycota</taxon>
        <taxon>Peronosporomycetes</taxon>
        <taxon>Pythiales</taxon>
        <taxon>Pythiaceae</taxon>
        <taxon>Globisporangium</taxon>
    </lineage>
</organism>
<dbReference type="OMA" id="WILLANT"/>
<dbReference type="HOGENOM" id="CLU_2488374_0_0_1"/>
<sequence>MPSSATKAGRRGPGRPKKSDDNAKHAAKWDDDVTALFLKLRFQDIRPAFERVRNNLEVGECWILLANTLSELSGRRFDSHQCQSKCI</sequence>
<dbReference type="EnsemblProtists" id="PYU1_T008957">
    <property type="protein sequence ID" value="PYU1_T008957"/>
    <property type="gene ID" value="PYU1_G008939"/>
</dbReference>
<dbReference type="InParanoid" id="K3WVF9"/>
<dbReference type="EMBL" id="GL376599">
    <property type="status" value="NOT_ANNOTATED_CDS"/>
    <property type="molecule type" value="Genomic_DNA"/>
</dbReference>
<reference evidence="3" key="2">
    <citation type="submission" date="2010-04" db="EMBL/GenBank/DDBJ databases">
        <authorList>
            <person name="Buell R."/>
            <person name="Hamilton J."/>
            <person name="Hostetler J."/>
        </authorList>
    </citation>
    <scope>NUCLEOTIDE SEQUENCE [LARGE SCALE GENOMIC DNA]</scope>
    <source>
        <strain evidence="3">DAOM:BR144</strain>
    </source>
</reference>
<reference evidence="2" key="3">
    <citation type="submission" date="2015-02" db="UniProtKB">
        <authorList>
            <consortium name="EnsemblProtists"/>
        </authorList>
    </citation>
    <scope>IDENTIFICATION</scope>
    <source>
        <strain evidence="2">DAOM BR144</strain>
    </source>
</reference>
<feature type="compositionally biased region" description="Basic and acidic residues" evidence="1">
    <location>
        <begin position="17"/>
        <end position="27"/>
    </location>
</feature>
<protein>
    <submittedName>
        <fullName evidence="2">Uncharacterized protein</fullName>
    </submittedName>
</protein>
<reference evidence="3" key="1">
    <citation type="journal article" date="2010" name="Genome Biol.">
        <title>Genome sequence of the necrotrophic plant pathogen Pythium ultimum reveals original pathogenicity mechanisms and effector repertoire.</title>
        <authorList>
            <person name="Levesque C.A."/>
            <person name="Brouwer H."/>
            <person name="Cano L."/>
            <person name="Hamilton J.P."/>
            <person name="Holt C."/>
            <person name="Huitema E."/>
            <person name="Raffaele S."/>
            <person name="Robideau G.P."/>
            <person name="Thines M."/>
            <person name="Win J."/>
            <person name="Zerillo M.M."/>
            <person name="Beakes G.W."/>
            <person name="Boore J.L."/>
            <person name="Busam D."/>
            <person name="Dumas B."/>
            <person name="Ferriera S."/>
            <person name="Fuerstenberg S.I."/>
            <person name="Gachon C.M."/>
            <person name="Gaulin E."/>
            <person name="Govers F."/>
            <person name="Grenville-Briggs L."/>
            <person name="Horner N."/>
            <person name="Hostetler J."/>
            <person name="Jiang R.H."/>
            <person name="Johnson J."/>
            <person name="Krajaejun T."/>
            <person name="Lin H."/>
            <person name="Meijer H.J."/>
            <person name="Moore B."/>
            <person name="Morris P."/>
            <person name="Phuntmart V."/>
            <person name="Puiu D."/>
            <person name="Shetty J."/>
            <person name="Stajich J.E."/>
            <person name="Tripathy S."/>
            <person name="Wawra S."/>
            <person name="van West P."/>
            <person name="Whitty B.R."/>
            <person name="Coutinho P.M."/>
            <person name="Henrissat B."/>
            <person name="Martin F."/>
            <person name="Thomas P.D."/>
            <person name="Tyler B.M."/>
            <person name="De Vries R.P."/>
            <person name="Kamoun S."/>
            <person name="Yandell M."/>
            <person name="Tisserat N."/>
            <person name="Buell C.R."/>
        </authorList>
    </citation>
    <scope>NUCLEOTIDE SEQUENCE</scope>
    <source>
        <strain evidence="3">DAOM:BR144</strain>
    </source>
</reference>